<dbReference type="Proteomes" id="UP001275440">
    <property type="component" value="Unassembled WGS sequence"/>
</dbReference>
<accession>A0ABU3WMH9</accession>
<gene>
    <name evidence="7" type="ORF">F8M49_06715</name>
</gene>
<evidence type="ECO:0000256" key="3">
    <source>
        <dbReference type="ARBA" id="ARBA00022741"/>
    </source>
</evidence>
<comment type="caution">
    <text evidence="7">The sequence shown here is derived from an EMBL/GenBank/DDBJ whole genome shotgun (WGS) entry which is preliminary data.</text>
</comment>
<dbReference type="InterPro" id="IPR003439">
    <property type="entry name" value="ABC_transporter-like_ATP-bd"/>
</dbReference>
<keyword evidence="3" id="KW-0547">Nucleotide-binding</keyword>
<dbReference type="SUPFAM" id="SSF52540">
    <property type="entry name" value="P-loop containing nucleoside triphosphate hydrolases"/>
    <property type="match status" value="1"/>
</dbReference>
<dbReference type="Gene3D" id="3.40.50.300">
    <property type="entry name" value="P-loop containing nucleotide triphosphate hydrolases"/>
    <property type="match status" value="1"/>
</dbReference>
<feature type="region of interest" description="Disordered" evidence="5">
    <location>
        <begin position="1"/>
        <end position="146"/>
    </location>
</feature>
<keyword evidence="8" id="KW-1185">Reference proteome</keyword>
<dbReference type="CDD" id="cd03257">
    <property type="entry name" value="ABC_NikE_OppD_transporters"/>
    <property type="match status" value="1"/>
</dbReference>
<comment type="similarity">
    <text evidence="1">Belongs to the ABC transporter superfamily.</text>
</comment>
<evidence type="ECO:0000256" key="1">
    <source>
        <dbReference type="ARBA" id="ARBA00005417"/>
    </source>
</evidence>
<proteinExistence type="inferred from homology"/>
<dbReference type="EMBL" id="WBMO01000001">
    <property type="protein sequence ID" value="MDV2475197.1"/>
    <property type="molecule type" value="Genomic_DNA"/>
</dbReference>
<dbReference type="PANTHER" id="PTHR43776">
    <property type="entry name" value="TRANSPORT ATP-BINDING PROTEIN"/>
    <property type="match status" value="1"/>
</dbReference>
<dbReference type="InterPro" id="IPR003593">
    <property type="entry name" value="AAA+_ATPase"/>
</dbReference>
<protein>
    <submittedName>
        <fullName evidence="7">ABC transporter ATP-binding protein</fullName>
    </submittedName>
</protein>
<evidence type="ECO:0000256" key="4">
    <source>
        <dbReference type="ARBA" id="ARBA00022840"/>
    </source>
</evidence>
<dbReference type="GO" id="GO:0005524">
    <property type="term" value="F:ATP binding"/>
    <property type="evidence" value="ECO:0007669"/>
    <property type="project" value="UniProtKB-KW"/>
</dbReference>
<dbReference type="InterPro" id="IPR050319">
    <property type="entry name" value="ABC_transp_ATP-bind"/>
</dbReference>
<dbReference type="Pfam" id="PF00005">
    <property type="entry name" value="ABC_tran"/>
    <property type="match status" value="1"/>
</dbReference>
<reference evidence="7 8" key="1">
    <citation type="submission" date="2019-10" db="EMBL/GenBank/DDBJ databases">
        <title>Draft Genome Assembly of Rhodococcus zopfii DSM44189.</title>
        <authorList>
            <person name="Sutton J.M."/>
            <person name="Akob D.M."/>
            <person name="Bushman T.J."/>
        </authorList>
    </citation>
    <scope>NUCLEOTIDE SEQUENCE [LARGE SCALE GENOMIC DNA]</scope>
    <source>
        <strain evidence="7 8">DSM 44189</strain>
    </source>
</reference>
<keyword evidence="4 7" id="KW-0067">ATP-binding</keyword>
<sequence length="404" mass="43789">MHRSASPRTHPRSAHRCGPRRRQGRRLPAPALRRHAPARGDRDGARQRTGRARRRRTDQWTGCAARGRSARVARRTAGAAFPRVADRHPQPAGRRTNRRSHRRDEGRRTGRDRHRRADRRGARPPVHPHPRRIGTPVASGTTGGLRVSAEVDTPPVLNIESLTVAFDGKPAITDVSLQVAAGESVALVGGSGAGKSTVARAIAGLVTPTAGRVVFGGVDLTAVPQRRRRAARRGMHLVFQDPYASLPPTLRVGDIVAEPMVIHRIGDRDRRRLDTVTALDAVHLRPAESFLQRYPHELSGGQRQRVALARALTTRPKLLLADEPTSGLDASLRLEIVDLMGELAASENMAVVHITHDLALAARSCRDIVVMHGGRVVETGRTDTVLADPAHEFTAALVGAVSGS</sequence>
<dbReference type="SMART" id="SM00382">
    <property type="entry name" value="AAA"/>
    <property type="match status" value="1"/>
</dbReference>
<evidence type="ECO:0000256" key="5">
    <source>
        <dbReference type="SAM" id="MobiDB-lite"/>
    </source>
</evidence>
<evidence type="ECO:0000313" key="7">
    <source>
        <dbReference type="EMBL" id="MDV2475197.1"/>
    </source>
</evidence>
<dbReference type="InterPro" id="IPR027417">
    <property type="entry name" value="P-loop_NTPase"/>
</dbReference>
<evidence type="ECO:0000259" key="6">
    <source>
        <dbReference type="PROSITE" id="PS50893"/>
    </source>
</evidence>
<dbReference type="InterPro" id="IPR017871">
    <property type="entry name" value="ABC_transporter-like_CS"/>
</dbReference>
<dbReference type="PANTHER" id="PTHR43776:SF7">
    <property type="entry name" value="D,D-DIPEPTIDE TRANSPORT ATP-BINDING PROTEIN DDPF-RELATED"/>
    <property type="match status" value="1"/>
</dbReference>
<feature type="compositionally biased region" description="Basic residues" evidence="5">
    <location>
        <begin position="1"/>
        <end position="25"/>
    </location>
</feature>
<keyword evidence="2" id="KW-0813">Transport</keyword>
<dbReference type="PROSITE" id="PS00211">
    <property type="entry name" value="ABC_TRANSPORTER_1"/>
    <property type="match status" value="1"/>
</dbReference>
<feature type="domain" description="ABC transporter" evidence="6">
    <location>
        <begin position="157"/>
        <end position="398"/>
    </location>
</feature>
<organism evidence="7 8">
    <name type="scientific">Rhodococcus zopfii</name>
    <dbReference type="NCBI Taxonomy" id="43772"/>
    <lineage>
        <taxon>Bacteria</taxon>
        <taxon>Bacillati</taxon>
        <taxon>Actinomycetota</taxon>
        <taxon>Actinomycetes</taxon>
        <taxon>Mycobacteriales</taxon>
        <taxon>Nocardiaceae</taxon>
        <taxon>Rhodococcus</taxon>
    </lineage>
</organism>
<evidence type="ECO:0000313" key="8">
    <source>
        <dbReference type="Proteomes" id="UP001275440"/>
    </source>
</evidence>
<name>A0ABU3WMH9_9NOCA</name>
<evidence type="ECO:0000256" key="2">
    <source>
        <dbReference type="ARBA" id="ARBA00022448"/>
    </source>
</evidence>
<dbReference type="PROSITE" id="PS50893">
    <property type="entry name" value="ABC_TRANSPORTER_2"/>
    <property type="match status" value="1"/>
</dbReference>